<dbReference type="PANTHER" id="PTHR46535">
    <property type="entry name" value="NEDD4-BINDING PROTEIN 2"/>
    <property type="match status" value="1"/>
</dbReference>
<gene>
    <name evidence="3" type="primary">N4BP2</name>
</gene>
<dbReference type="InterPro" id="IPR056718">
    <property type="entry name" value="DUF7816"/>
</dbReference>
<keyword evidence="4" id="KW-1185">Reference proteome</keyword>
<evidence type="ECO:0000256" key="1">
    <source>
        <dbReference type="SAM" id="MobiDB-lite"/>
    </source>
</evidence>
<dbReference type="InterPro" id="IPR013899">
    <property type="entry name" value="DUF1771"/>
</dbReference>
<protein>
    <submittedName>
        <fullName evidence="3">NEDD4 binding protein 2</fullName>
    </submittedName>
</protein>
<dbReference type="AlphaFoldDB" id="A0A8C5SP21"/>
<dbReference type="Pfam" id="PF08590">
    <property type="entry name" value="DUF1771"/>
    <property type="match status" value="1"/>
</dbReference>
<dbReference type="Pfam" id="PF25124">
    <property type="entry name" value="DUF7816"/>
    <property type="match status" value="1"/>
</dbReference>
<reference evidence="3" key="1">
    <citation type="submission" date="2025-08" db="UniProtKB">
        <authorList>
            <consortium name="Ensembl"/>
        </authorList>
    </citation>
    <scope>IDENTIFICATION</scope>
</reference>
<evidence type="ECO:0000313" key="3">
    <source>
        <dbReference type="Ensembl" id="ENSLLTP00000019565.1"/>
    </source>
</evidence>
<dbReference type="Proteomes" id="UP000694406">
    <property type="component" value="Unplaced"/>
</dbReference>
<dbReference type="InterPro" id="IPR056720">
    <property type="entry name" value="DUF7818"/>
</dbReference>
<dbReference type="GeneTree" id="ENSGT00940000160604"/>
<sequence length="1150" mass="129305">MVYLKKKNHNSLQFWKGFRNHLSKSLRKTCLCCGGNISSILFFSIFRRNVHGVSKEKIKRMLERYEHCLTANSVLNSSISDDMRKRETCGEILHREKRKKEQKEHFASSLKGIELNPDEKVTLEEVTAEDQNLQNENRRAGHDFKESKLRPVWDSSENTLLHNNHELKLQIEATVCHKITEPEFTETQNKDGDFNSGSVKPELLNFVGDWPVEQTLAQRVKRIKRLEKRARRDKGDSSMPTAILDSLKNTSEDKTLDLIDCHQELPLSDDRCEDKWDESGCNFPSTLVPEVNNTEVHTTELLTIGDWPVQTLQQRQHKMKRITKRDINETGGLENCQDGVSVGDGTATSQLNETSADAEELWASSKGEPFQVSEITASEPLSEKKPVLNKRTRKHHKLALTFTNSLALNKPVEPLSLCSWTEEKPNKVVGSQATKSSQTEPQDFALLWRLEREIVFSEGTKVLHGRLDGFIPKSVEAIPGCPEKIPYKVTYERSTYVEERELVRVDESEHLNILCKLFGSLSFDAIKDLYERCNRNMDWATGLLLDSAEKFCKEDDIGGLQEAEVRLPDVSLPLKRPAATEDKFAGSVAVTQATAISRISHKCEITKVPLGDDSGNISDHPAGHGVHSSSGENETHPLPDAEDISPSDLGVDPLNTQIKPKISRRLLENDPWRTSSVNEMDIALPDKGDGPLKATCDAEEDQLQASLQEGPFPEAMSDLKQMEATDLSSAESHKSEQGTKMDCKSGIVVPTQREKNVSDQDDGTIRLQNSIPPSKSVTIDCLELVLAPELAMQLSEIFGPVGVDSGSLTPDDYVVHIDLNLAREIHDKWKASIMVSQLKSKYKLIVVHDLILHEQESLSTAGLAESSTASDVFPYMDHWNVHTQRVSLREIMSEEIALQEKLTGVDCAAKLKEKQLLELFPTINANFLMDIFKDYNYSLEQTVQFLNNVLEADPIKTVIAKEPAQNHLTVQSQAKRTKELEDILSEKGFQDTQYPGYEDFRAEAFLHQQQRQECLRKAGEAYRMGMKPVAAFYVQQGQLHEQKMKEANQDAAQQIFEKVNAAKLPINFLDLHGLHVDEALAHLSRVLQEKTKEHSLAGGIPYLYVITGRGNHSQGGVARIKPAVTKYLTSRFLSHKPSCFLLHSSLHVLG</sequence>
<dbReference type="GO" id="GO:0005634">
    <property type="term" value="C:nucleus"/>
    <property type="evidence" value="ECO:0007669"/>
    <property type="project" value="TreeGrafter"/>
</dbReference>
<dbReference type="Pfam" id="PF01713">
    <property type="entry name" value="Smr"/>
    <property type="match status" value="1"/>
</dbReference>
<dbReference type="Pfam" id="PF25125">
    <property type="entry name" value="DUF7817"/>
    <property type="match status" value="1"/>
</dbReference>
<dbReference type="SUPFAM" id="SSF160443">
    <property type="entry name" value="SMR domain-like"/>
    <property type="match status" value="1"/>
</dbReference>
<evidence type="ECO:0000259" key="2">
    <source>
        <dbReference type="PROSITE" id="PS50828"/>
    </source>
</evidence>
<dbReference type="GO" id="GO:0004519">
    <property type="term" value="F:endonuclease activity"/>
    <property type="evidence" value="ECO:0007669"/>
    <property type="project" value="TreeGrafter"/>
</dbReference>
<dbReference type="Pfam" id="PF25126">
    <property type="entry name" value="DUF7818"/>
    <property type="match status" value="1"/>
</dbReference>
<dbReference type="InterPro" id="IPR036063">
    <property type="entry name" value="Smr_dom_sf"/>
</dbReference>
<feature type="compositionally biased region" description="Basic and acidic residues" evidence="1">
    <location>
        <begin position="731"/>
        <end position="741"/>
    </location>
</feature>
<accession>A0A8C5SP21</accession>
<dbReference type="SMART" id="SM00463">
    <property type="entry name" value="SMR"/>
    <property type="match status" value="1"/>
</dbReference>
<feature type="region of interest" description="Disordered" evidence="1">
    <location>
        <begin position="722"/>
        <end position="741"/>
    </location>
</feature>
<dbReference type="Ensembl" id="ENSLLTT00000020287.1">
    <property type="protein sequence ID" value="ENSLLTP00000019565.1"/>
    <property type="gene ID" value="ENSLLTG00000014705.1"/>
</dbReference>
<dbReference type="SMART" id="SM01162">
    <property type="entry name" value="DUF1771"/>
    <property type="match status" value="1"/>
</dbReference>
<organism evidence="3 4">
    <name type="scientific">Laticauda laticaudata</name>
    <name type="common">Blue-ringed sea krait</name>
    <name type="synonym">Blue-lipped sea krait</name>
    <dbReference type="NCBI Taxonomy" id="8630"/>
    <lineage>
        <taxon>Eukaryota</taxon>
        <taxon>Metazoa</taxon>
        <taxon>Chordata</taxon>
        <taxon>Craniata</taxon>
        <taxon>Vertebrata</taxon>
        <taxon>Euteleostomi</taxon>
        <taxon>Lepidosauria</taxon>
        <taxon>Squamata</taxon>
        <taxon>Bifurcata</taxon>
        <taxon>Unidentata</taxon>
        <taxon>Episquamata</taxon>
        <taxon>Toxicofera</taxon>
        <taxon>Serpentes</taxon>
        <taxon>Colubroidea</taxon>
        <taxon>Elapidae</taxon>
        <taxon>Laticaudinae</taxon>
        <taxon>Laticauda</taxon>
    </lineage>
</organism>
<proteinExistence type="predicted"/>
<reference evidence="3" key="2">
    <citation type="submission" date="2025-09" db="UniProtKB">
        <authorList>
            <consortium name="Ensembl"/>
        </authorList>
    </citation>
    <scope>IDENTIFICATION</scope>
</reference>
<dbReference type="InterPro" id="IPR052772">
    <property type="entry name" value="Endo/PolyKinase_Domain-Protein"/>
</dbReference>
<dbReference type="InterPro" id="IPR056719">
    <property type="entry name" value="DUF7817"/>
</dbReference>
<dbReference type="PROSITE" id="PS50828">
    <property type="entry name" value="SMR"/>
    <property type="match status" value="1"/>
</dbReference>
<feature type="domain" description="Smr" evidence="2">
    <location>
        <begin position="1069"/>
        <end position="1128"/>
    </location>
</feature>
<dbReference type="InterPro" id="IPR002625">
    <property type="entry name" value="Smr_dom"/>
</dbReference>
<evidence type="ECO:0000313" key="4">
    <source>
        <dbReference type="Proteomes" id="UP000694406"/>
    </source>
</evidence>
<dbReference type="Gene3D" id="3.30.1370.110">
    <property type="match status" value="1"/>
</dbReference>
<feature type="region of interest" description="Disordered" evidence="1">
    <location>
        <begin position="610"/>
        <end position="655"/>
    </location>
</feature>
<dbReference type="PANTHER" id="PTHR46535:SF1">
    <property type="entry name" value="NEDD4-BINDING PROTEIN 2"/>
    <property type="match status" value="1"/>
</dbReference>
<name>A0A8C5SP21_LATLA</name>